<name>A0A835WPV4_9CHLO</name>
<evidence type="ECO:0000259" key="2">
    <source>
        <dbReference type="Pfam" id="PF12499"/>
    </source>
</evidence>
<dbReference type="EMBL" id="JAEHOD010000007">
    <property type="protein sequence ID" value="KAG2451859.1"/>
    <property type="molecule type" value="Genomic_DNA"/>
</dbReference>
<feature type="signal peptide" evidence="1">
    <location>
        <begin position="1"/>
        <end position="24"/>
    </location>
</feature>
<evidence type="ECO:0000313" key="4">
    <source>
        <dbReference type="Proteomes" id="UP000613740"/>
    </source>
</evidence>
<dbReference type="Proteomes" id="UP000613740">
    <property type="component" value="Unassembled WGS sequence"/>
</dbReference>
<protein>
    <recommendedName>
        <fullName evidence="2">Pherophorin domain-containing protein</fullName>
    </recommendedName>
</protein>
<evidence type="ECO:0000256" key="1">
    <source>
        <dbReference type="SAM" id="SignalP"/>
    </source>
</evidence>
<comment type="caution">
    <text evidence="3">The sequence shown here is derived from an EMBL/GenBank/DDBJ whole genome shotgun (WGS) entry which is preliminary data.</text>
</comment>
<dbReference type="OrthoDB" id="545772at2759"/>
<keyword evidence="1" id="KW-0732">Signal</keyword>
<gene>
    <name evidence="3" type="ORF">HYH02_003635</name>
</gene>
<dbReference type="AlphaFoldDB" id="A0A835WPV4"/>
<sequence>MRHNSRLRALAAVLLLAACNTARTAGTQQTLDDYDYVVGDQGYEYSTVDKTYTEADFAHDGAELSASPAPVVENRDAFVSRSQFPYCRCGRGTYNNPYRLELSRVTQLSNGASSRACYRIVRARTCDGLDPSSRTGMCCSEVERQLHKLHVEADPRCRGSVRSVSLNGWSGKAWQWEDSLGPSAALKISNLGLNSTQAVATEVCFTLSGPCATIQDLCYNEPSCRYALFSAAGVNADGGYCCMIGDLAINGTSSGGTAYNSAQARPLPLLSGDCADLTSFIAGGIDDILYMGYVVTQPFEALVCSPTLLKVCGVLEQDGSGGAGRRRRGLRAVDMVQGAAGDALREELQRQTPHYPFR</sequence>
<reference evidence="3" key="1">
    <citation type="journal article" date="2020" name="bioRxiv">
        <title>Comparative genomics of Chlamydomonas.</title>
        <authorList>
            <person name="Craig R.J."/>
            <person name="Hasan A.R."/>
            <person name="Ness R.W."/>
            <person name="Keightley P.D."/>
        </authorList>
    </citation>
    <scope>NUCLEOTIDE SEQUENCE</scope>
    <source>
        <strain evidence="3">CCAP 11/173</strain>
    </source>
</reference>
<organism evidence="3 4">
    <name type="scientific">Chlamydomonas schloesseri</name>
    <dbReference type="NCBI Taxonomy" id="2026947"/>
    <lineage>
        <taxon>Eukaryota</taxon>
        <taxon>Viridiplantae</taxon>
        <taxon>Chlorophyta</taxon>
        <taxon>core chlorophytes</taxon>
        <taxon>Chlorophyceae</taxon>
        <taxon>CS clade</taxon>
        <taxon>Chlamydomonadales</taxon>
        <taxon>Chlamydomonadaceae</taxon>
        <taxon>Chlamydomonas</taxon>
    </lineage>
</organism>
<proteinExistence type="predicted"/>
<dbReference type="InterPro" id="IPR024616">
    <property type="entry name" value="Pherophorin"/>
</dbReference>
<keyword evidence="4" id="KW-1185">Reference proteome</keyword>
<accession>A0A835WPV4</accession>
<feature type="chain" id="PRO_5032791013" description="Pherophorin domain-containing protein" evidence="1">
    <location>
        <begin position="25"/>
        <end position="358"/>
    </location>
</feature>
<evidence type="ECO:0000313" key="3">
    <source>
        <dbReference type="EMBL" id="KAG2451859.1"/>
    </source>
</evidence>
<dbReference type="PROSITE" id="PS51257">
    <property type="entry name" value="PROKAR_LIPOPROTEIN"/>
    <property type="match status" value="1"/>
</dbReference>
<dbReference type="Pfam" id="PF12499">
    <property type="entry name" value="DUF3707"/>
    <property type="match status" value="1"/>
</dbReference>
<feature type="domain" description="Pherophorin" evidence="2">
    <location>
        <begin position="84"/>
        <end position="242"/>
    </location>
</feature>